<gene>
    <name evidence="1" type="ORF">WJ0W_003717</name>
</gene>
<dbReference type="EMBL" id="CALYLO010000005">
    <property type="protein sequence ID" value="CAH8246482.1"/>
    <property type="molecule type" value="Genomic_DNA"/>
</dbReference>
<dbReference type="InterPro" id="IPR008930">
    <property type="entry name" value="Terpenoid_cyclase/PrenylTrfase"/>
</dbReference>
<organism evidence="1 2">
    <name type="scientific">Paenibacillus melissococcoides</name>
    <dbReference type="NCBI Taxonomy" id="2912268"/>
    <lineage>
        <taxon>Bacteria</taxon>
        <taxon>Bacillati</taxon>
        <taxon>Bacillota</taxon>
        <taxon>Bacilli</taxon>
        <taxon>Bacillales</taxon>
        <taxon>Paenibacillaceae</taxon>
        <taxon>Paenibacillus</taxon>
    </lineage>
</organism>
<dbReference type="SUPFAM" id="SSF48239">
    <property type="entry name" value="Terpenoid cyclases/Protein prenyltransferases"/>
    <property type="match status" value="1"/>
</dbReference>
<proteinExistence type="predicted"/>
<comment type="caution">
    <text evidence="1">The sequence shown here is derived from an EMBL/GenBank/DDBJ whole genome shotgun (WGS) entry which is preliminary data.</text>
</comment>
<reference evidence="1" key="1">
    <citation type="submission" date="2022-06" db="EMBL/GenBank/DDBJ databases">
        <authorList>
            <person name="Dietemann V."/>
            <person name="Ory F."/>
            <person name="Dainat B."/>
            <person name="Oberhansli S."/>
        </authorList>
    </citation>
    <scope>NUCLEOTIDE SEQUENCE</scope>
    <source>
        <strain evidence="1">Ena-SAMPLE-TAB-26-04-2022-14:26:32:270-5432</strain>
    </source>
</reference>
<name>A0ABM9G413_9BACL</name>
<protein>
    <recommendedName>
        <fullName evidence="3">Prenyltransferase</fullName>
    </recommendedName>
</protein>
<keyword evidence="2" id="KW-1185">Reference proteome</keyword>
<dbReference type="RefSeq" id="WP_213430097.1">
    <property type="nucleotide sequence ID" value="NZ_AP031286.1"/>
</dbReference>
<evidence type="ECO:0000313" key="2">
    <source>
        <dbReference type="Proteomes" id="UP001154322"/>
    </source>
</evidence>
<dbReference type="Proteomes" id="UP001154322">
    <property type="component" value="Unassembled WGS sequence"/>
</dbReference>
<evidence type="ECO:0008006" key="3">
    <source>
        <dbReference type="Google" id="ProtNLM"/>
    </source>
</evidence>
<accession>A0ABM9G413</accession>
<sequence>MEKKSGLEAAASFLYANGRLLDRRRFEYHFAGGRAEDVLAALRAYQNEDGGFGHALEPDIRCPHSQPVPTEMALALMDEIGVMDADIMAGIARYLRSISVPDTGGFPLAFRTVNDYPHAPWWTIEDDSRASLNPTGRIIGLIMKQPGLEEVREADWFRQAAEFVWSRIGQPDLHGYHDLIQCVTFLEHVPDRDRAEPLLEQLNRVLQHPGVIELDPHAEGYVHKALDWAPAPESYCARCISPEDFRRHLDALEEGQQEDGGWTMSWPAVSAACELEWRGSVTVARLLTLRSFGRLPRSSS</sequence>
<evidence type="ECO:0000313" key="1">
    <source>
        <dbReference type="EMBL" id="CAH8246482.1"/>
    </source>
</evidence>